<dbReference type="STRING" id="1328759.A0A5C2SP27"/>
<dbReference type="AlphaFoldDB" id="A0A5C2SP27"/>
<evidence type="ECO:0000256" key="1">
    <source>
        <dbReference type="SAM" id="MobiDB-lite"/>
    </source>
</evidence>
<dbReference type="Gene3D" id="3.30.450.30">
    <property type="entry name" value="Dynein light chain 2a, cytoplasmic"/>
    <property type="match status" value="1"/>
</dbReference>
<keyword evidence="3" id="KW-1185">Reference proteome</keyword>
<proteinExistence type="predicted"/>
<evidence type="ECO:0000313" key="2">
    <source>
        <dbReference type="EMBL" id="RPD65058.1"/>
    </source>
</evidence>
<reference evidence="2" key="1">
    <citation type="journal article" date="2018" name="Genome Biol. Evol.">
        <title>Genomics and development of Lentinus tigrinus, a white-rot wood-decaying mushroom with dimorphic fruiting bodies.</title>
        <authorList>
            <person name="Wu B."/>
            <person name="Xu Z."/>
            <person name="Knudson A."/>
            <person name="Carlson A."/>
            <person name="Chen N."/>
            <person name="Kovaka S."/>
            <person name="LaButti K."/>
            <person name="Lipzen A."/>
            <person name="Pennachio C."/>
            <person name="Riley R."/>
            <person name="Schakwitz W."/>
            <person name="Umezawa K."/>
            <person name="Ohm R.A."/>
            <person name="Grigoriev I.V."/>
            <person name="Nagy L.G."/>
            <person name="Gibbons J."/>
            <person name="Hibbett D."/>
        </authorList>
    </citation>
    <scope>NUCLEOTIDE SEQUENCE [LARGE SCALE GENOMIC DNA]</scope>
    <source>
        <strain evidence="2">ALCF2SS1-6</strain>
    </source>
</reference>
<accession>A0A5C2SP27</accession>
<dbReference type="OrthoDB" id="3201641at2759"/>
<sequence>MLNLANLRTLLSRVLDLPTLHTVALFTPEGELVCYASAPTKAKDHVRVLVGLSTEIWQETREQNIGMVDSELGHLLVLPVETPKKDEDDEPIMLVALNSETSVPWDELELKARKLAEHLEKPVAQLSGMLASVPPPPTSPRRGDRGTS</sequence>
<gene>
    <name evidence="2" type="ORF">L227DRAFT_571507</name>
</gene>
<dbReference type="Proteomes" id="UP000313359">
    <property type="component" value="Unassembled WGS sequence"/>
</dbReference>
<evidence type="ECO:0000313" key="3">
    <source>
        <dbReference type="Proteomes" id="UP000313359"/>
    </source>
</evidence>
<name>A0A5C2SP27_9APHY</name>
<organism evidence="2 3">
    <name type="scientific">Lentinus tigrinus ALCF2SS1-6</name>
    <dbReference type="NCBI Taxonomy" id="1328759"/>
    <lineage>
        <taxon>Eukaryota</taxon>
        <taxon>Fungi</taxon>
        <taxon>Dikarya</taxon>
        <taxon>Basidiomycota</taxon>
        <taxon>Agaricomycotina</taxon>
        <taxon>Agaricomycetes</taxon>
        <taxon>Polyporales</taxon>
        <taxon>Polyporaceae</taxon>
        <taxon>Lentinus</taxon>
    </lineage>
</organism>
<evidence type="ECO:0008006" key="4">
    <source>
        <dbReference type="Google" id="ProtNLM"/>
    </source>
</evidence>
<dbReference type="EMBL" id="ML122253">
    <property type="protein sequence ID" value="RPD65058.1"/>
    <property type="molecule type" value="Genomic_DNA"/>
</dbReference>
<protein>
    <recommendedName>
        <fullName evidence="4">Roadblock/LAMTOR2 domain-containing protein</fullName>
    </recommendedName>
</protein>
<feature type="region of interest" description="Disordered" evidence="1">
    <location>
        <begin position="125"/>
        <end position="148"/>
    </location>
</feature>